<feature type="transmembrane region" description="Helical" evidence="7">
    <location>
        <begin position="101"/>
        <end position="122"/>
    </location>
</feature>
<feature type="transmembrane region" description="Helical" evidence="7">
    <location>
        <begin position="134"/>
        <end position="155"/>
    </location>
</feature>
<feature type="transmembrane region" description="Helical" evidence="7">
    <location>
        <begin position="234"/>
        <end position="254"/>
    </location>
</feature>
<evidence type="ECO:0000256" key="8">
    <source>
        <dbReference type="SAM" id="MobiDB-lite"/>
    </source>
</evidence>
<dbReference type="EMBL" id="CP048882">
    <property type="protein sequence ID" value="QPP07783.1"/>
    <property type="molecule type" value="Genomic_DNA"/>
</dbReference>
<feature type="transmembrane region" description="Helical" evidence="7">
    <location>
        <begin position="281"/>
        <end position="305"/>
    </location>
</feature>
<dbReference type="InterPro" id="IPR035906">
    <property type="entry name" value="MetI-like_sf"/>
</dbReference>
<evidence type="ECO:0000256" key="7">
    <source>
        <dbReference type="RuleBase" id="RU363032"/>
    </source>
</evidence>
<dbReference type="SUPFAM" id="SSF161098">
    <property type="entry name" value="MetI-like"/>
    <property type="match status" value="1"/>
</dbReference>
<evidence type="ECO:0000259" key="9">
    <source>
        <dbReference type="PROSITE" id="PS50928"/>
    </source>
</evidence>
<dbReference type="CDD" id="cd06261">
    <property type="entry name" value="TM_PBP2"/>
    <property type="match status" value="1"/>
</dbReference>
<evidence type="ECO:0000256" key="2">
    <source>
        <dbReference type="ARBA" id="ARBA00022448"/>
    </source>
</evidence>
<organism evidence="10 11">
    <name type="scientific">Streptomyces bathyalis</name>
    <dbReference type="NCBI Taxonomy" id="2710756"/>
    <lineage>
        <taxon>Bacteria</taxon>
        <taxon>Bacillati</taxon>
        <taxon>Actinomycetota</taxon>
        <taxon>Actinomycetes</taxon>
        <taxon>Kitasatosporales</taxon>
        <taxon>Streptomycetaceae</taxon>
        <taxon>Streptomyces</taxon>
    </lineage>
</organism>
<evidence type="ECO:0000256" key="1">
    <source>
        <dbReference type="ARBA" id="ARBA00004651"/>
    </source>
</evidence>
<name>A0A7T1T7I4_9ACTN</name>
<keyword evidence="4 7" id="KW-0812">Transmembrane</keyword>
<gene>
    <name evidence="10" type="ORF">G4Z16_16795</name>
</gene>
<evidence type="ECO:0000256" key="4">
    <source>
        <dbReference type="ARBA" id="ARBA00022692"/>
    </source>
</evidence>
<dbReference type="PANTHER" id="PTHR30193">
    <property type="entry name" value="ABC TRANSPORTER PERMEASE PROTEIN"/>
    <property type="match status" value="1"/>
</dbReference>
<dbReference type="AlphaFoldDB" id="A0A7T1T7I4"/>
<dbReference type="PANTHER" id="PTHR30193:SF37">
    <property type="entry name" value="INNER MEMBRANE ABC TRANSPORTER PERMEASE PROTEIN YCJO"/>
    <property type="match status" value="1"/>
</dbReference>
<dbReference type="Proteomes" id="UP000595046">
    <property type="component" value="Chromosome"/>
</dbReference>
<evidence type="ECO:0000256" key="3">
    <source>
        <dbReference type="ARBA" id="ARBA00022475"/>
    </source>
</evidence>
<evidence type="ECO:0000256" key="6">
    <source>
        <dbReference type="ARBA" id="ARBA00023136"/>
    </source>
</evidence>
<reference evidence="11" key="1">
    <citation type="submission" date="2020-02" db="EMBL/GenBank/DDBJ databases">
        <title>Streptomyces sp. ASO4wet.</title>
        <authorList>
            <person name="Risdian C."/>
            <person name="Landwehr W."/>
            <person name="Schupp P."/>
            <person name="Wink J."/>
        </authorList>
    </citation>
    <scope>NUCLEOTIDE SEQUENCE [LARGE SCALE GENOMIC DNA]</scope>
    <source>
        <strain evidence="11">ASO4wet</strain>
    </source>
</reference>
<comment type="similarity">
    <text evidence="7">Belongs to the binding-protein-dependent transport system permease family.</text>
</comment>
<feature type="transmembrane region" description="Helical" evidence="7">
    <location>
        <begin position="37"/>
        <end position="60"/>
    </location>
</feature>
<dbReference type="KEGG" id="sbat:G4Z16_16795"/>
<keyword evidence="5 7" id="KW-1133">Transmembrane helix</keyword>
<accession>A0A7T1T7I4</accession>
<feature type="region of interest" description="Disordered" evidence="8">
    <location>
        <begin position="1"/>
        <end position="22"/>
    </location>
</feature>
<keyword evidence="11" id="KW-1185">Reference proteome</keyword>
<comment type="subcellular location">
    <subcellularLocation>
        <location evidence="1 7">Cell membrane</location>
        <topology evidence="1 7">Multi-pass membrane protein</topology>
    </subcellularLocation>
</comment>
<keyword evidence="2 7" id="KW-0813">Transport</keyword>
<dbReference type="PROSITE" id="PS50928">
    <property type="entry name" value="ABC_TM1"/>
    <property type="match status" value="1"/>
</dbReference>
<dbReference type="RefSeq" id="WP_197351590.1">
    <property type="nucleotide sequence ID" value="NZ_CP048882.1"/>
</dbReference>
<dbReference type="Gene3D" id="1.10.3720.10">
    <property type="entry name" value="MetI-like"/>
    <property type="match status" value="1"/>
</dbReference>
<dbReference type="Pfam" id="PF00528">
    <property type="entry name" value="BPD_transp_1"/>
    <property type="match status" value="1"/>
</dbReference>
<dbReference type="InterPro" id="IPR000515">
    <property type="entry name" value="MetI-like"/>
</dbReference>
<evidence type="ECO:0000313" key="10">
    <source>
        <dbReference type="EMBL" id="QPP07783.1"/>
    </source>
</evidence>
<proteinExistence type="inferred from homology"/>
<sequence>MTTQQAAAAAGGTVTGRRTPAPASRRRLAARLRDRKVAGWLFLLPLILVNLFIVLIPSVFSVWYSFTDWTGISGRAGFVGLDNYRNLLGDPEFVQGLVHNILWTLFFLTVPMAMGLFGAYALSRIRRFRLLLRTLYFIPYVVASVVNASIWRSILDPQTGLGNLLGINPLGDPRLALWSVEFVNNWAWWGFLVVVFLAAMQGVDPTLYEAATVDGAGAVRQFFSVTLPAIRPTFAFLGLMTIIWSFLAFDYVYILTKGGPAGATDLLSTVLYRDAFSNLQAGYASAMGVVMALISGVVVAAYLVIRKVRKWET</sequence>
<dbReference type="InterPro" id="IPR051393">
    <property type="entry name" value="ABC_transporter_permease"/>
</dbReference>
<feature type="transmembrane region" description="Helical" evidence="7">
    <location>
        <begin position="175"/>
        <end position="199"/>
    </location>
</feature>
<keyword evidence="6 7" id="KW-0472">Membrane</keyword>
<keyword evidence="3" id="KW-1003">Cell membrane</keyword>
<evidence type="ECO:0000256" key="5">
    <source>
        <dbReference type="ARBA" id="ARBA00022989"/>
    </source>
</evidence>
<evidence type="ECO:0000313" key="11">
    <source>
        <dbReference type="Proteomes" id="UP000595046"/>
    </source>
</evidence>
<dbReference type="GO" id="GO:0005886">
    <property type="term" value="C:plasma membrane"/>
    <property type="evidence" value="ECO:0007669"/>
    <property type="project" value="UniProtKB-SubCell"/>
</dbReference>
<feature type="domain" description="ABC transmembrane type-1" evidence="9">
    <location>
        <begin position="97"/>
        <end position="302"/>
    </location>
</feature>
<protein>
    <submittedName>
        <fullName evidence="10">Sugar ABC transporter permease</fullName>
    </submittedName>
</protein>
<dbReference type="GO" id="GO:0055085">
    <property type="term" value="P:transmembrane transport"/>
    <property type="evidence" value="ECO:0007669"/>
    <property type="project" value="InterPro"/>
</dbReference>